<evidence type="ECO:0000256" key="1">
    <source>
        <dbReference type="SAM" id="SignalP"/>
    </source>
</evidence>
<keyword evidence="3" id="KW-1185">Reference proteome</keyword>
<evidence type="ECO:0008006" key="4">
    <source>
        <dbReference type="Google" id="ProtNLM"/>
    </source>
</evidence>
<gene>
    <name evidence="2" type="ORF">FHL15_007047</name>
</gene>
<dbReference type="EMBL" id="VFLP01000039">
    <property type="protein sequence ID" value="TRX92180.1"/>
    <property type="molecule type" value="Genomic_DNA"/>
</dbReference>
<dbReference type="SUPFAM" id="SSF63829">
    <property type="entry name" value="Calcium-dependent phosphotriesterase"/>
    <property type="match status" value="1"/>
</dbReference>
<sequence length="376" mass="40774">MRVLEFGGPLGLLLLMASLASSSRLFPTPPSLFQFPQIPITSTPSQTEIRIAPLPYKLVHEFPLPFYMEGIYVLSNGDILVTTVAPSASIWHLSAVTTKKPVITRVLEFENINVASAITGTQRPDVFVFVGGNQTTIGKGIDHTYSVFELDISRGLDRPIITERVRMTRAKFCVHIEPLPGHPDQYLVSDTKAGAIWKVDALAGTHELAVQDDAMKPPPWAPIKFGIGNAHVRDGYVYWNNGFLGTIYRIKITDEGYAAEGAQRELVNALRAVYIDGMTFGPLQRDIMWVASNSNNQLLAVSLHGGVTTVLGSSDDAELAGPVNVAFGKLVGDTQTLYVITCGALINPINGSYVEGGKIIAVDTSGFTFPSLDDEL</sequence>
<dbReference type="Proteomes" id="UP000319160">
    <property type="component" value="Unassembled WGS sequence"/>
</dbReference>
<feature type="chain" id="PRO_5022173923" description="SMP-30/Gluconolactonase/LRE-like region domain-containing protein" evidence="1">
    <location>
        <begin position="23"/>
        <end position="376"/>
    </location>
</feature>
<evidence type="ECO:0000313" key="2">
    <source>
        <dbReference type="EMBL" id="TRX92180.1"/>
    </source>
</evidence>
<protein>
    <recommendedName>
        <fullName evidence="4">SMP-30/Gluconolactonase/LRE-like region domain-containing protein</fullName>
    </recommendedName>
</protein>
<dbReference type="PANTHER" id="PTHR42060:SF1">
    <property type="entry name" value="NHL REPEAT-CONTAINING PROTEIN"/>
    <property type="match status" value="1"/>
</dbReference>
<dbReference type="AlphaFoldDB" id="A0A553HW67"/>
<reference evidence="3" key="1">
    <citation type="submission" date="2019-06" db="EMBL/GenBank/DDBJ databases">
        <title>Draft genome sequence of the griseofulvin-producing fungus Xylaria cubensis strain G536.</title>
        <authorList>
            <person name="Mead M.E."/>
            <person name="Raja H.A."/>
            <person name="Steenwyk J.L."/>
            <person name="Knowles S.L."/>
            <person name="Oberlies N.H."/>
            <person name="Rokas A."/>
        </authorList>
    </citation>
    <scope>NUCLEOTIDE SEQUENCE [LARGE SCALE GENOMIC DNA]</scope>
    <source>
        <strain evidence="3">G536</strain>
    </source>
</reference>
<comment type="caution">
    <text evidence="2">The sequence shown here is derived from an EMBL/GenBank/DDBJ whole genome shotgun (WGS) entry which is preliminary data.</text>
</comment>
<accession>A0A553HW67</accession>
<evidence type="ECO:0000313" key="3">
    <source>
        <dbReference type="Proteomes" id="UP000319160"/>
    </source>
</evidence>
<dbReference type="PANTHER" id="PTHR42060">
    <property type="entry name" value="NHL REPEAT-CONTAINING PROTEIN-RELATED"/>
    <property type="match status" value="1"/>
</dbReference>
<keyword evidence="1" id="KW-0732">Signal</keyword>
<dbReference type="OrthoDB" id="9977941at2759"/>
<proteinExistence type="predicted"/>
<dbReference type="InterPro" id="IPR052998">
    <property type="entry name" value="Hetero-Diels-Alderase-like"/>
</dbReference>
<organism evidence="2 3">
    <name type="scientific">Xylaria flabelliformis</name>
    <dbReference type="NCBI Taxonomy" id="2512241"/>
    <lineage>
        <taxon>Eukaryota</taxon>
        <taxon>Fungi</taxon>
        <taxon>Dikarya</taxon>
        <taxon>Ascomycota</taxon>
        <taxon>Pezizomycotina</taxon>
        <taxon>Sordariomycetes</taxon>
        <taxon>Xylariomycetidae</taxon>
        <taxon>Xylariales</taxon>
        <taxon>Xylariaceae</taxon>
        <taxon>Xylaria</taxon>
    </lineage>
</organism>
<name>A0A553HW67_9PEZI</name>
<dbReference type="InterPro" id="IPR011042">
    <property type="entry name" value="6-blade_b-propeller_TolB-like"/>
</dbReference>
<feature type="signal peptide" evidence="1">
    <location>
        <begin position="1"/>
        <end position="22"/>
    </location>
</feature>
<dbReference type="Gene3D" id="2.120.10.30">
    <property type="entry name" value="TolB, C-terminal domain"/>
    <property type="match status" value="1"/>
</dbReference>
<dbReference type="STRING" id="2512241.A0A553HW67"/>